<accession>A0A895XUI0</accession>
<dbReference type="EMBL" id="CP070497">
    <property type="protein sequence ID" value="QSB07133.1"/>
    <property type="molecule type" value="Genomic_DNA"/>
</dbReference>
<dbReference type="KEGG" id="nav:JQS30_16865"/>
<evidence type="ECO:0000313" key="1">
    <source>
        <dbReference type="EMBL" id="QSB07133.1"/>
    </source>
</evidence>
<organism evidence="1 2">
    <name type="scientific">Natronoglycomyces albus</name>
    <dbReference type="NCBI Taxonomy" id="2811108"/>
    <lineage>
        <taxon>Bacteria</taxon>
        <taxon>Bacillati</taxon>
        <taxon>Actinomycetota</taxon>
        <taxon>Actinomycetes</taxon>
        <taxon>Glycomycetales</taxon>
        <taxon>Glycomycetaceae</taxon>
        <taxon>Natronoglycomyces</taxon>
    </lineage>
</organism>
<gene>
    <name evidence="1" type="ORF">JQS30_16865</name>
</gene>
<dbReference type="Proteomes" id="UP000662939">
    <property type="component" value="Plasmid p2"/>
</dbReference>
<keyword evidence="2" id="KW-1185">Reference proteome</keyword>
<protein>
    <submittedName>
        <fullName evidence="1">Uncharacterized protein</fullName>
    </submittedName>
</protein>
<dbReference type="RefSeq" id="WP_213173128.1">
    <property type="nucleotide sequence ID" value="NZ_CP070497.1"/>
</dbReference>
<geneLocation type="plasmid" evidence="1 2">
    <name>p2</name>
</geneLocation>
<dbReference type="AlphaFoldDB" id="A0A895XUI0"/>
<name>A0A895XUI0_9ACTN</name>
<sequence length="329" mass="35633">MNDQTSQPRPTAEELRERVYAECRTFTDGQLAQLRLSAMAAGVADRASILIEAQSDPLEAVEAAAHLVQEAQETLRAAVLAARLRGCSWESIGETITGETGKRQTMINRYGTDEQTWKEVLLEPVAEDERGRAHLRPMEGLCMEDLTATTGYLATAAARHTTTPPQLPPATAAARVADYTWRLSAAITRYGATNIPPSLSADLEKRKTVALGNEGQENSADEGQEQGQAAEAAAVEAVDPSGALEQRLRDAYAALAREPGAWVPLAQVREHLAADRDEVDAALRTLFRARAIDLIPEVNQKTLTPEDRAAAINLGAEDKHLIAIHTNRS</sequence>
<evidence type="ECO:0000313" key="2">
    <source>
        <dbReference type="Proteomes" id="UP000662939"/>
    </source>
</evidence>
<keyword evidence="1" id="KW-0614">Plasmid</keyword>
<reference evidence="1" key="1">
    <citation type="submission" date="2021-02" db="EMBL/GenBank/DDBJ databases">
        <title>Natronoglycomyces albus gen. nov., sp. nov, a haloalkaliphilic actinobacterium from a soda solonchak soil.</title>
        <authorList>
            <person name="Sorokin D.Y."/>
            <person name="Khijniak T.V."/>
            <person name="Zakharycheva A.P."/>
            <person name="Boueva O.V."/>
            <person name="Ariskina E.V."/>
            <person name="Hahnke R.L."/>
            <person name="Bunk B."/>
            <person name="Sproer C."/>
            <person name="Schumann P."/>
            <person name="Evtushenko L.I."/>
            <person name="Kublanov I.V."/>
        </authorList>
    </citation>
    <scope>NUCLEOTIDE SEQUENCE</scope>
    <source>
        <strain evidence="1">DSM 106290</strain>
        <plasmid evidence="1">p2</plasmid>
    </source>
</reference>
<proteinExistence type="predicted"/>